<keyword evidence="2" id="KW-0560">Oxidoreductase</keyword>
<dbReference type="SUPFAM" id="SSF51735">
    <property type="entry name" value="NAD(P)-binding Rossmann-fold domains"/>
    <property type="match status" value="1"/>
</dbReference>
<dbReference type="Proteomes" id="UP000185598">
    <property type="component" value="Unassembled WGS sequence"/>
</dbReference>
<dbReference type="EMBL" id="JACIED010000002">
    <property type="protein sequence ID" value="MBB4007239.1"/>
    <property type="molecule type" value="Genomic_DNA"/>
</dbReference>
<proteinExistence type="predicted"/>
<dbReference type="InterPro" id="IPR036291">
    <property type="entry name" value="NAD(P)-bd_dom_sf"/>
</dbReference>
<dbReference type="PANTHER" id="PTHR47129">
    <property type="entry name" value="QUINONE OXIDOREDUCTASE 2"/>
    <property type="match status" value="1"/>
</dbReference>
<evidence type="ECO:0000259" key="1">
    <source>
        <dbReference type="Pfam" id="PF13460"/>
    </source>
</evidence>
<dbReference type="AlphaFoldDB" id="A0A1Q8ZZW4"/>
<keyword evidence="4" id="KW-1185">Reference proteome</keyword>
<protein>
    <submittedName>
        <fullName evidence="2">NAD(P)H dehydrogenase (Quinone)</fullName>
        <ecNumber evidence="2">1.6.5.2</ecNumber>
    </submittedName>
</protein>
<dbReference type="Gene3D" id="3.40.50.720">
    <property type="entry name" value="NAD(P)-binding Rossmann-like Domain"/>
    <property type="match status" value="1"/>
</dbReference>
<accession>A0A1Q8ZZW4</accession>
<reference evidence="3 4" key="1">
    <citation type="submission" date="2016-09" db="EMBL/GenBank/DDBJ databases">
        <title>Rhizobium oryziradicis sp. nov., isolated from the root of rice.</title>
        <authorList>
            <person name="Zhao J."/>
            <person name="Zhang X."/>
        </authorList>
    </citation>
    <scope>NUCLEOTIDE SEQUENCE [LARGE SCALE GENOMIC DNA]</scope>
    <source>
        <strain evidence="3 4">14971</strain>
    </source>
</reference>
<dbReference type="Gene3D" id="3.90.25.10">
    <property type="entry name" value="UDP-galactose 4-epimerase, domain 1"/>
    <property type="match status" value="1"/>
</dbReference>
<dbReference type="InterPro" id="IPR052718">
    <property type="entry name" value="NmrA-type_oxidoreductase"/>
</dbReference>
<dbReference type="InterPro" id="IPR016040">
    <property type="entry name" value="NAD(P)-bd_dom"/>
</dbReference>
<organism evidence="3 4">
    <name type="scientific">Allorhizobium taibaishanense</name>
    <dbReference type="NCBI Taxonomy" id="887144"/>
    <lineage>
        <taxon>Bacteria</taxon>
        <taxon>Pseudomonadati</taxon>
        <taxon>Pseudomonadota</taxon>
        <taxon>Alphaproteobacteria</taxon>
        <taxon>Hyphomicrobiales</taxon>
        <taxon>Rhizobiaceae</taxon>
        <taxon>Rhizobium/Agrobacterium group</taxon>
        <taxon>Allorhizobium</taxon>
    </lineage>
</organism>
<reference evidence="2 5" key="2">
    <citation type="submission" date="2020-08" db="EMBL/GenBank/DDBJ databases">
        <title>Genomic Encyclopedia of Type Strains, Phase IV (KMG-IV): sequencing the most valuable type-strain genomes for metagenomic binning, comparative biology and taxonomic classification.</title>
        <authorList>
            <person name="Goeker M."/>
        </authorList>
    </citation>
    <scope>NUCLEOTIDE SEQUENCE [LARGE SCALE GENOMIC DNA]</scope>
    <source>
        <strain evidence="2 5">DSM 100021</strain>
    </source>
</reference>
<dbReference type="Proteomes" id="UP000544107">
    <property type="component" value="Unassembled WGS sequence"/>
</dbReference>
<dbReference type="PANTHER" id="PTHR47129:SF1">
    <property type="entry name" value="NMRA-LIKE DOMAIN-CONTAINING PROTEIN"/>
    <property type="match status" value="1"/>
</dbReference>
<evidence type="ECO:0000313" key="3">
    <source>
        <dbReference type="EMBL" id="OLP47758.1"/>
    </source>
</evidence>
<evidence type="ECO:0000313" key="5">
    <source>
        <dbReference type="Proteomes" id="UP000544107"/>
    </source>
</evidence>
<comment type="caution">
    <text evidence="3">The sequence shown here is derived from an EMBL/GenBank/DDBJ whole genome shotgun (WGS) entry which is preliminary data.</text>
</comment>
<feature type="domain" description="NAD(P)-binding" evidence="1">
    <location>
        <begin position="6"/>
        <end position="170"/>
    </location>
</feature>
<evidence type="ECO:0000313" key="2">
    <source>
        <dbReference type="EMBL" id="MBB4007239.1"/>
    </source>
</evidence>
<gene>
    <name evidence="3" type="ORF">BJF91_05160</name>
    <name evidence="2" type="ORF">GGQ71_001502</name>
</gene>
<sequence>MILITGASGQLASLITQRAKEAGLLIETASRSQDADRPMDFDRPETLDFSGIRTLLLVSAGYAEDDVVMRRHEAVLTAAHRHGVKHVVYTSLSAASDHLGFALAHRWTERALIQSDLSWTILRNGLYAELIGALAAPRGGRITVPFGSAPISAVAKADLADAALKVLCDPKEHAGATYELSGIAPFSVRHLAQRLGVTYEPTSLSDERIRLSELPLLPFQAPMLLSISSAAMAGFLQSNSSDLLQLVPHPRDALTVACNAAHQASSER</sequence>
<dbReference type="EC" id="1.6.5.2" evidence="2"/>
<dbReference type="RefSeq" id="WP_075616938.1">
    <property type="nucleotide sequence ID" value="NZ_JACIED010000002.1"/>
</dbReference>
<dbReference type="EMBL" id="MKIN01000027">
    <property type="protein sequence ID" value="OLP47758.1"/>
    <property type="molecule type" value="Genomic_DNA"/>
</dbReference>
<dbReference type="OrthoDB" id="9798669at2"/>
<name>A0A1Q8ZZW4_9HYPH</name>
<evidence type="ECO:0000313" key="4">
    <source>
        <dbReference type="Proteomes" id="UP000185598"/>
    </source>
</evidence>
<dbReference type="Pfam" id="PF13460">
    <property type="entry name" value="NAD_binding_10"/>
    <property type="match status" value="1"/>
</dbReference>
<dbReference type="GO" id="GO:0003955">
    <property type="term" value="F:NAD(P)H dehydrogenase (quinone) activity"/>
    <property type="evidence" value="ECO:0007669"/>
    <property type="project" value="UniProtKB-EC"/>
</dbReference>
<dbReference type="STRING" id="887144.BJF91_05160"/>